<evidence type="ECO:0000313" key="3">
    <source>
        <dbReference type="EMBL" id="MCD2113820.1"/>
    </source>
</evidence>
<protein>
    <recommendedName>
        <fullName evidence="5">PH domain-containing protein</fullName>
    </recommendedName>
</protein>
<keyword evidence="2" id="KW-0812">Transmembrane</keyword>
<feature type="region of interest" description="Disordered" evidence="1">
    <location>
        <begin position="1"/>
        <end position="45"/>
    </location>
</feature>
<gene>
    <name evidence="3" type="ORF">LQ384_22150</name>
</gene>
<dbReference type="RefSeq" id="WP_230792021.1">
    <property type="nucleotide sequence ID" value="NZ_JAJNCO010000014.1"/>
</dbReference>
<dbReference type="AlphaFoldDB" id="A0AAW4XM97"/>
<keyword evidence="2" id="KW-0472">Membrane</keyword>
<keyword evidence="2" id="KW-1133">Transmembrane helix</keyword>
<comment type="caution">
    <text evidence="3">The sequence shown here is derived from an EMBL/GenBank/DDBJ whole genome shotgun (WGS) entry which is preliminary data.</text>
</comment>
<feature type="transmembrane region" description="Helical" evidence="2">
    <location>
        <begin position="144"/>
        <end position="169"/>
    </location>
</feature>
<evidence type="ECO:0000313" key="4">
    <source>
        <dbReference type="Proteomes" id="UP001198630"/>
    </source>
</evidence>
<feature type="transmembrane region" description="Helical" evidence="2">
    <location>
        <begin position="175"/>
        <end position="196"/>
    </location>
</feature>
<proteinExistence type="predicted"/>
<dbReference type="EMBL" id="JAJNCO010000014">
    <property type="protein sequence ID" value="MCD2113820.1"/>
    <property type="molecule type" value="Genomic_DNA"/>
</dbReference>
<organism evidence="3 4">
    <name type="scientific">Rhodococcus rhodochrous</name>
    <dbReference type="NCBI Taxonomy" id="1829"/>
    <lineage>
        <taxon>Bacteria</taxon>
        <taxon>Bacillati</taxon>
        <taxon>Actinomycetota</taxon>
        <taxon>Actinomycetes</taxon>
        <taxon>Mycobacteriales</taxon>
        <taxon>Nocardiaceae</taxon>
        <taxon>Rhodococcus</taxon>
    </lineage>
</organism>
<evidence type="ECO:0000256" key="2">
    <source>
        <dbReference type="SAM" id="Phobius"/>
    </source>
</evidence>
<evidence type="ECO:0008006" key="5">
    <source>
        <dbReference type="Google" id="ProtNLM"/>
    </source>
</evidence>
<feature type="transmembrane region" description="Helical" evidence="2">
    <location>
        <begin position="85"/>
        <end position="105"/>
    </location>
</feature>
<reference evidence="3" key="1">
    <citation type="submission" date="2021-11" db="EMBL/GenBank/DDBJ databases">
        <title>Development of a sustainable strategy for remediation of hydrocarbon-contaminated territories based on the waste exchange concept.</title>
        <authorList>
            <person name="Elkin A."/>
        </authorList>
    </citation>
    <scope>NUCLEOTIDE SEQUENCE</scope>
    <source>
        <strain evidence="3">IEGM 757</strain>
    </source>
</reference>
<sequence>MRRPVVPWGGRGTEAATSDTEPTTETEPTSDTDATSGTEPPSEWQHGTRNLHVYAAAGAAVLVAVFAAARGAGAWSTGSVGADRFYSILALLMLLTAAFGATFWWPAGSGGRRPPSSPPSRTPRVRYVETAGRGGTEIGGRRPVFGLLLAMVLCGTFLSLGAAVEIVVGNEGLPLVALVLAFVAGVCLAFLVEVALGRIRAGSLVLGPDGIRLRGWFVESYLPWVSVRGLRAIDRGFPEIWIEGHGSAAWARRRTSRVFLFERLPPEPRIEVDSRHLAVDPVQLYRFLEFYVEHPRHRRELGTPAAAERLAEGPPFTVDDE</sequence>
<dbReference type="Proteomes" id="UP001198630">
    <property type="component" value="Unassembled WGS sequence"/>
</dbReference>
<evidence type="ECO:0000256" key="1">
    <source>
        <dbReference type="SAM" id="MobiDB-lite"/>
    </source>
</evidence>
<name>A0AAW4XM97_RHORH</name>
<feature type="transmembrane region" description="Helical" evidence="2">
    <location>
        <begin position="51"/>
        <end position="73"/>
    </location>
</feature>
<accession>A0AAW4XM97</accession>